<dbReference type="PROSITE" id="PS50262">
    <property type="entry name" value="G_PROTEIN_RECEP_F1_2"/>
    <property type="match status" value="1"/>
</dbReference>
<feature type="domain" description="G-protein coupled receptors family 1 profile" evidence="6">
    <location>
        <begin position="83"/>
        <end position="359"/>
    </location>
</feature>
<keyword evidence="7" id="KW-0675">Receptor</keyword>
<dbReference type="Proteomes" id="UP000242188">
    <property type="component" value="Unassembled WGS sequence"/>
</dbReference>
<accession>A0A210Q1B2</accession>
<dbReference type="InterPro" id="IPR000276">
    <property type="entry name" value="GPCR_Rhodpsn"/>
</dbReference>
<evidence type="ECO:0000259" key="6">
    <source>
        <dbReference type="PROSITE" id="PS50262"/>
    </source>
</evidence>
<feature type="transmembrane region" description="Helical" evidence="5">
    <location>
        <begin position="254"/>
        <end position="279"/>
    </location>
</feature>
<feature type="transmembrane region" description="Helical" evidence="5">
    <location>
        <begin position="64"/>
        <end position="91"/>
    </location>
</feature>
<dbReference type="GO" id="GO:0004930">
    <property type="term" value="F:G protein-coupled receptor activity"/>
    <property type="evidence" value="ECO:0007669"/>
    <property type="project" value="InterPro"/>
</dbReference>
<keyword evidence="2 5" id="KW-0812">Transmembrane</keyword>
<evidence type="ECO:0000256" key="2">
    <source>
        <dbReference type="ARBA" id="ARBA00022692"/>
    </source>
</evidence>
<gene>
    <name evidence="7" type="ORF">KP79_PYT11067</name>
</gene>
<evidence type="ECO:0000313" key="8">
    <source>
        <dbReference type="Proteomes" id="UP000242188"/>
    </source>
</evidence>
<comment type="caution">
    <text evidence="7">The sequence shown here is derived from an EMBL/GenBank/DDBJ whole genome shotgun (WGS) entry which is preliminary data.</text>
</comment>
<dbReference type="PRINTS" id="PR00237">
    <property type="entry name" value="GPCRRHODOPSN"/>
</dbReference>
<sequence length="509" mass="57853">MPDQNDNTSDEQSFLSGLNLSDLNFPFPLNGSIDLSNYPFTDFFDDFNLNESPGSELGYQKDMLMYYLMGICGMSLCCLGIIGNILSVIVLSQRLMRSSTYSYLSALALSDSFFLFMTMLLLIKDTKKPVKSEIRWMEPYYVYMFPYVHPTALTFQVTSIWLTLAFTVDRYIMICHPFKAERWCSVSRARKVICGLVTAGFLYNIPRFFEYKAEQEQFHLPADIIANFTIPSPLLIKLTKFGSSNLFREIIHSWLYLICVAGIPFLALVVLNTFLIRAVHESRKKGLQLNSKDKRRNDTTIMLIGVVIIFLLCQGPALVSRMIWALDFNAAFTSLSWYTFSEVSNFLVIINSAINIVPYYFFGKKFRRQFWRTFCSCILTKEEIRRLARSLSLTVDNRRASNISNPQHITHCRGGMGENGKKHKNSIAVPLIPNVQRSSFEELNVPPIAYTGNHDSFSSTGSGHELPDPGASAEPCKLMVNLETNGNCEMIKLDTTVSCDKCQNYNAIL</sequence>
<feature type="transmembrane region" description="Helical" evidence="5">
    <location>
        <begin position="343"/>
        <end position="362"/>
    </location>
</feature>
<evidence type="ECO:0000256" key="3">
    <source>
        <dbReference type="ARBA" id="ARBA00022989"/>
    </source>
</evidence>
<proteinExistence type="predicted"/>
<feature type="transmembrane region" description="Helical" evidence="5">
    <location>
        <begin position="103"/>
        <end position="123"/>
    </location>
</feature>
<organism evidence="7 8">
    <name type="scientific">Mizuhopecten yessoensis</name>
    <name type="common">Japanese scallop</name>
    <name type="synonym">Patinopecten yessoensis</name>
    <dbReference type="NCBI Taxonomy" id="6573"/>
    <lineage>
        <taxon>Eukaryota</taxon>
        <taxon>Metazoa</taxon>
        <taxon>Spiralia</taxon>
        <taxon>Lophotrochozoa</taxon>
        <taxon>Mollusca</taxon>
        <taxon>Bivalvia</taxon>
        <taxon>Autobranchia</taxon>
        <taxon>Pteriomorphia</taxon>
        <taxon>Pectinida</taxon>
        <taxon>Pectinoidea</taxon>
        <taxon>Pectinidae</taxon>
        <taxon>Mizuhopecten</taxon>
    </lineage>
</organism>
<evidence type="ECO:0000313" key="7">
    <source>
        <dbReference type="EMBL" id="OWF42517.1"/>
    </source>
</evidence>
<dbReference type="PANTHER" id="PTHR46641:SF2">
    <property type="entry name" value="FMRFAMIDE RECEPTOR"/>
    <property type="match status" value="1"/>
</dbReference>
<dbReference type="SUPFAM" id="SSF81321">
    <property type="entry name" value="Family A G protein-coupled receptor-like"/>
    <property type="match status" value="1"/>
</dbReference>
<keyword evidence="8" id="KW-1185">Reference proteome</keyword>
<comment type="subcellular location">
    <subcellularLocation>
        <location evidence="1">Membrane</location>
    </subcellularLocation>
</comment>
<feature type="transmembrane region" description="Helical" evidence="5">
    <location>
        <begin position="300"/>
        <end position="323"/>
    </location>
</feature>
<dbReference type="Pfam" id="PF00001">
    <property type="entry name" value="7tm_1"/>
    <property type="match status" value="1"/>
</dbReference>
<dbReference type="OrthoDB" id="10011262at2759"/>
<dbReference type="CDD" id="cd14978">
    <property type="entry name" value="7tmA_FMRFamide_R-like"/>
    <property type="match status" value="1"/>
</dbReference>
<dbReference type="InterPro" id="IPR052954">
    <property type="entry name" value="GPCR-Ligand_Int"/>
</dbReference>
<name>A0A210Q1B2_MIZYE</name>
<dbReference type="PANTHER" id="PTHR46641">
    <property type="entry name" value="FMRFAMIDE RECEPTOR-RELATED"/>
    <property type="match status" value="1"/>
</dbReference>
<dbReference type="EMBL" id="NEDP02005265">
    <property type="protein sequence ID" value="OWF42517.1"/>
    <property type="molecule type" value="Genomic_DNA"/>
</dbReference>
<dbReference type="GO" id="GO:0016020">
    <property type="term" value="C:membrane"/>
    <property type="evidence" value="ECO:0007669"/>
    <property type="project" value="UniProtKB-SubCell"/>
</dbReference>
<evidence type="ECO:0000256" key="1">
    <source>
        <dbReference type="ARBA" id="ARBA00004370"/>
    </source>
</evidence>
<dbReference type="STRING" id="6573.A0A210Q1B2"/>
<protein>
    <submittedName>
        <fullName evidence="7">FMRFamide receptor</fullName>
    </submittedName>
</protein>
<evidence type="ECO:0000256" key="5">
    <source>
        <dbReference type="SAM" id="Phobius"/>
    </source>
</evidence>
<keyword evidence="3 5" id="KW-1133">Transmembrane helix</keyword>
<feature type="transmembrane region" description="Helical" evidence="5">
    <location>
        <begin position="189"/>
        <end position="206"/>
    </location>
</feature>
<feature type="transmembrane region" description="Helical" evidence="5">
    <location>
        <begin position="143"/>
        <end position="168"/>
    </location>
</feature>
<dbReference type="InterPro" id="IPR017452">
    <property type="entry name" value="GPCR_Rhodpsn_7TM"/>
</dbReference>
<dbReference type="Gene3D" id="1.20.1070.10">
    <property type="entry name" value="Rhodopsin 7-helix transmembrane proteins"/>
    <property type="match status" value="1"/>
</dbReference>
<dbReference type="AlphaFoldDB" id="A0A210Q1B2"/>
<reference evidence="7 8" key="1">
    <citation type="journal article" date="2017" name="Nat. Ecol. Evol.">
        <title>Scallop genome provides insights into evolution of bilaterian karyotype and development.</title>
        <authorList>
            <person name="Wang S."/>
            <person name="Zhang J."/>
            <person name="Jiao W."/>
            <person name="Li J."/>
            <person name="Xun X."/>
            <person name="Sun Y."/>
            <person name="Guo X."/>
            <person name="Huan P."/>
            <person name="Dong B."/>
            <person name="Zhang L."/>
            <person name="Hu X."/>
            <person name="Sun X."/>
            <person name="Wang J."/>
            <person name="Zhao C."/>
            <person name="Wang Y."/>
            <person name="Wang D."/>
            <person name="Huang X."/>
            <person name="Wang R."/>
            <person name="Lv J."/>
            <person name="Li Y."/>
            <person name="Zhang Z."/>
            <person name="Liu B."/>
            <person name="Lu W."/>
            <person name="Hui Y."/>
            <person name="Liang J."/>
            <person name="Zhou Z."/>
            <person name="Hou R."/>
            <person name="Li X."/>
            <person name="Liu Y."/>
            <person name="Li H."/>
            <person name="Ning X."/>
            <person name="Lin Y."/>
            <person name="Zhao L."/>
            <person name="Xing Q."/>
            <person name="Dou J."/>
            <person name="Li Y."/>
            <person name="Mao J."/>
            <person name="Guo H."/>
            <person name="Dou H."/>
            <person name="Li T."/>
            <person name="Mu C."/>
            <person name="Jiang W."/>
            <person name="Fu Q."/>
            <person name="Fu X."/>
            <person name="Miao Y."/>
            <person name="Liu J."/>
            <person name="Yu Q."/>
            <person name="Li R."/>
            <person name="Liao H."/>
            <person name="Li X."/>
            <person name="Kong Y."/>
            <person name="Jiang Z."/>
            <person name="Chourrout D."/>
            <person name="Li R."/>
            <person name="Bao Z."/>
        </authorList>
    </citation>
    <scope>NUCLEOTIDE SEQUENCE [LARGE SCALE GENOMIC DNA]</scope>
    <source>
        <strain evidence="7 8">PY_sf001</strain>
    </source>
</reference>
<evidence type="ECO:0000256" key="4">
    <source>
        <dbReference type="ARBA" id="ARBA00023136"/>
    </source>
</evidence>
<keyword evidence="4 5" id="KW-0472">Membrane</keyword>